<dbReference type="Proteomes" id="UP000197138">
    <property type="component" value="Unassembled WGS sequence"/>
</dbReference>
<evidence type="ECO:0000256" key="1">
    <source>
        <dbReference type="SAM" id="MobiDB-lite"/>
    </source>
</evidence>
<organism evidence="2 3">
    <name type="scientific">Punica granatum</name>
    <name type="common">Pomegranate</name>
    <dbReference type="NCBI Taxonomy" id="22663"/>
    <lineage>
        <taxon>Eukaryota</taxon>
        <taxon>Viridiplantae</taxon>
        <taxon>Streptophyta</taxon>
        <taxon>Embryophyta</taxon>
        <taxon>Tracheophyta</taxon>
        <taxon>Spermatophyta</taxon>
        <taxon>Magnoliopsida</taxon>
        <taxon>eudicotyledons</taxon>
        <taxon>Gunneridae</taxon>
        <taxon>Pentapetalae</taxon>
        <taxon>rosids</taxon>
        <taxon>malvids</taxon>
        <taxon>Myrtales</taxon>
        <taxon>Lythraceae</taxon>
        <taxon>Punica</taxon>
    </lineage>
</organism>
<feature type="compositionally biased region" description="Basic residues" evidence="1">
    <location>
        <begin position="15"/>
        <end position="26"/>
    </location>
</feature>
<feature type="compositionally biased region" description="Basic and acidic residues" evidence="1">
    <location>
        <begin position="1"/>
        <end position="14"/>
    </location>
</feature>
<sequence length="93" mass="10435">MGRKRAGNESDEWRKKGRKRRERRRGCREARVASGDGVTERGDDDKLLVSCTSCSRGKGWRVEGGEGRKTSLALHLAQQKKQKAQGCDQQSMS</sequence>
<reference evidence="3" key="1">
    <citation type="journal article" date="2017" name="Plant J.">
        <title>The pomegranate (Punica granatum L.) genome and the genomics of punicalagin biosynthesis.</title>
        <authorList>
            <person name="Qin G."/>
            <person name="Xu C."/>
            <person name="Ming R."/>
            <person name="Tang H."/>
            <person name="Guyot R."/>
            <person name="Kramer E.M."/>
            <person name="Hu Y."/>
            <person name="Yi X."/>
            <person name="Qi Y."/>
            <person name="Xu X."/>
            <person name="Gao Z."/>
            <person name="Pan H."/>
            <person name="Jian J."/>
            <person name="Tian Y."/>
            <person name="Yue Z."/>
            <person name="Xu Y."/>
        </authorList>
    </citation>
    <scope>NUCLEOTIDE SEQUENCE [LARGE SCALE GENOMIC DNA]</scope>
    <source>
        <strain evidence="3">cv. Dabenzi</strain>
    </source>
</reference>
<evidence type="ECO:0000313" key="3">
    <source>
        <dbReference type="Proteomes" id="UP000197138"/>
    </source>
</evidence>
<protein>
    <submittedName>
        <fullName evidence="2">Uncharacterized protein</fullName>
    </submittedName>
</protein>
<accession>A0A218VRN9</accession>
<name>A0A218VRN9_PUNGR</name>
<evidence type="ECO:0000313" key="2">
    <source>
        <dbReference type="EMBL" id="OWM63197.1"/>
    </source>
</evidence>
<comment type="caution">
    <text evidence="2">The sequence shown here is derived from an EMBL/GenBank/DDBJ whole genome shotgun (WGS) entry which is preliminary data.</text>
</comment>
<proteinExistence type="predicted"/>
<gene>
    <name evidence="2" type="ORF">CDL15_Pgr010597</name>
</gene>
<dbReference type="AlphaFoldDB" id="A0A218VRN9"/>
<dbReference type="EMBL" id="MTKT01006106">
    <property type="protein sequence ID" value="OWM63197.1"/>
    <property type="molecule type" value="Genomic_DNA"/>
</dbReference>
<feature type="region of interest" description="Disordered" evidence="1">
    <location>
        <begin position="1"/>
        <end position="42"/>
    </location>
</feature>